<name>A0A0C5VEH2_9GAMM</name>
<dbReference type="EMBL" id="CP007142">
    <property type="protein sequence ID" value="AJQ92611.1"/>
    <property type="molecule type" value="Genomic_DNA"/>
</dbReference>
<keyword evidence="7" id="KW-1185">Reference proteome</keyword>
<dbReference type="PATRIC" id="fig|1445510.3.peg.548"/>
<dbReference type="Pfam" id="PF07745">
    <property type="entry name" value="Glyco_hydro_53"/>
    <property type="match status" value="1"/>
</dbReference>
<evidence type="ECO:0000256" key="1">
    <source>
        <dbReference type="ARBA" id="ARBA00010687"/>
    </source>
</evidence>
<feature type="domain" description="Bacterial Ig-like" evidence="5">
    <location>
        <begin position="460"/>
        <end position="506"/>
    </location>
</feature>
<dbReference type="Pfam" id="PF07532">
    <property type="entry name" value="Big_4"/>
    <property type="match status" value="1"/>
</dbReference>
<evidence type="ECO:0000259" key="5">
    <source>
        <dbReference type="Pfam" id="PF07532"/>
    </source>
</evidence>
<evidence type="ECO:0000256" key="4">
    <source>
        <dbReference type="RuleBase" id="RU361192"/>
    </source>
</evidence>
<protein>
    <recommendedName>
        <fullName evidence="4">Arabinogalactan endo-beta-1,4-galactanase</fullName>
        <ecNumber evidence="4">3.2.1.89</ecNumber>
    </recommendedName>
</protein>
<dbReference type="OrthoDB" id="9768786at2"/>
<dbReference type="GO" id="GO:0015926">
    <property type="term" value="F:glucosidase activity"/>
    <property type="evidence" value="ECO:0007669"/>
    <property type="project" value="InterPro"/>
</dbReference>
<evidence type="ECO:0000256" key="3">
    <source>
        <dbReference type="ARBA" id="ARBA00023295"/>
    </source>
</evidence>
<dbReference type="GO" id="GO:0045490">
    <property type="term" value="P:pectin catabolic process"/>
    <property type="evidence" value="ECO:0007669"/>
    <property type="project" value="TreeGrafter"/>
</dbReference>
<dbReference type="KEGG" id="gsn:YC6258_00561"/>
<dbReference type="Gene3D" id="2.60.120.260">
    <property type="entry name" value="Galactose-binding domain-like"/>
    <property type="match status" value="1"/>
</dbReference>
<dbReference type="Gene3D" id="3.20.20.80">
    <property type="entry name" value="Glycosidases"/>
    <property type="match status" value="1"/>
</dbReference>
<dbReference type="AlphaFoldDB" id="A0A0C5VEH2"/>
<keyword evidence="3 4" id="KW-0326">Glycosidase</keyword>
<gene>
    <name evidence="6" type="ORF">YC6258_00561</name>
</gene>
<keyword evidence="2 4" id="KW-0378">Hydrolase</keyword>
<dbReference type="InterPro" id="IPR017853">
    <property type="entry name" value="GH"/>
</dbReference>
<dbReference type="PANTHER" id="PTHR34983">
    <property type="entry name" value="ARABINOGALACTAN ENDO-BETA-1,4-GALACTANASE A"/>
    <property type="match status" value="1"/>
</dbReference>
<dbReference type="SUPFAM" id="SSF49785">
    <property type="entry name" value="Galactose-binding domain-like"/>
    <property type="match status" value="1"/>
</dbReference>
<dbReference type="STRING" id="1445510.YC6258_00561"/>
<dbReference type="InterPro" id="IPR011081">
    <property type="entry name" value="Big_4"/>
</dbReference>
<dbReference type="PANTHER" id="PTHR34983:SF2">
    <property type="entry name" value="ENDO-BETA-1,4-GALACTANASE"/>
    <property type="match status" value="1"/>
</dbReference>
<dbReference type="HOGENOM" id="CLU_011259_1_2_6"/>
<comment type="similarity">
    <text evidence="1 4">Belongs to the glycosyl hydrolase 53 family.</text>
</comment>
<evidence type="ECO:0000313" key="7">
    <source>
        <dbReference type="Proteomes" id="UP000032266"/>
    </source>
</evidence>
<dbReference type="RefSeq" id="WP_044615633.1">
    <property type="nucleotide sequence ID" value="NZ_CP007142.1"/>
</dbReference>
<reference evidence="6 7" key="1">
    <citation type="submission" date="2014-01" db="EMBL/GenBank/DDBJ databases">
        <title>Full genme sequencing of cellulolytic bacterium Gynuella sunshinyii YC6258T gen. nov., sp. nov.</title>
        <authorList>
            <person name="Khan H."/>
            <person name="Chung E.J."/>
            <person name="Chung Y.R."/>
        </authorList>
    </citation>
    <scope>NUCLEOTIDE SEQUENCE [LARGE SCALE GENOMIC DNA]</scope>
    <source>
        <strain evidence="6 7">YC6258</strain>
    </source>
</reference>
<dbReference type="PROSITE" id="PS51257">
    <property type="entry name" value="PROKAR_LIPOPROTEIN"/>
    <property type="match status" value="1"/>
</dbReference>
<evidence type="ECO:0000256" key="2">
    <source>
        <dbReference type="ARBA" id="ARBA00022801"/>
    </source>
</evidence>
<organism evidence="6 7">
    <name type="scientific">Gynuella sunshinyii YC6258</name>
    <dbReference type="NCBI Taxonomy" id="1445510"/>
    <lineage>
        <taxon>Bacteria</taxon>
        <taxon>Pseudomonadati</taxon>
        <taxon>Pseudomonadota</taxon>
        <taxon>Gammaproteobacteria</taxon>
        <taxon>Oceanospirillales</taxon>
        <taxon>Saccharospirillaceae</taxon>
        <taxon>Gynuella</taxon>
    </lineage>
</organism>
<dbReference type="InterPro" id="IPR008979">
    <property type="entry name" value="Galactose-bd-like_sf"/>
</dbReference>
<accession>A0A0C5VEH2</accession>
<dbReference type="SUPFAM" id="SSF51445">
    <property type="entry name" value="(Trans)glycosidases"/>
    <property type="match status" value="1"/>
</dbReference>
<dbReference type="Proteomes" id="UP000032266">
    <property type="component" value="Chromosome"/>
</dbReference>
<comment type="catalytic activity">
    <reaction evidence="4">
        <text>The enzyme specifically hydrolyzes (1-&gt;4)-beta-D-galactosidic linkages in type I arabinogalactans.</text>
        <dbReference type="EC" id="3.2.1.89"/>
    </reaction>
</comment>
<dbReference type="InterPro" id="IPR011683">
    <property type="entry name" value="Glyco_hydro_53"/>
</dbReference>
<sequence>MLYRHALWPLLTTLILVGCNSSDDAPESKTSRALNIYVQPIQNISDDFIKGVDISTLLEVEKGNGKFYDETGEAVELLPFLAQKGVNWVRLRLWNDPYYVSWQETHGEWVDGNNNPYYPINPVDGSVGAGTNDLNATIALAQRAKQAGMKVLLDFHYSDFWADPGKQYSPEAWKDLSNEDAAQALYQFTYDSLTKMADAGLFPDMVQVGNEINNGLMWDNNGNWNKYKDSDDTTYDVGMGYLKQGIAAIHAAEQYASADTRIMLHLAEGGDKEVFDRVFGAFARAGLDYDIIGASYYPYWHGSLEGLQENLDAVSAKYHKPVIVAETAYGFTTQYSPDGGDVFNTSSVEAGGFLATVQGQATAIREIMNVVAQVPEHKGLGVFYWEPAWLTNKDIDNDGILDGAGWIYNQPSSWDNQAMFDYDGKALDSLDVYWAVNRDPQSTPAPVVTDIPQPTFERRVGDELALPEQIKALYNDDAYRLTAVSWDNPEAYNTDHAGEFTLTGTVGSQVVTAQLIVIANVLENGDFETGTATPWELSSGSAFSITGDNPHDGSSYALHFWSNDAMNDSAVQTITGIPNGHYQVSVWTMGASSGDSASRMTATSGNSYGEASVAFTGFGNWNQSFACVAVENNELTVTLHLTEAGGSWGEFDDIKAIAVADCP</sequence>
<proteinExistence type="inferred from homology"/>
<evidence type="ECO:0000313" key="6">
    <source>
        <dbReference type="EMBL" id="AJQ92611.1"/>
    </source>
</evidence>
<dbReference type="EC" id="3.2.1.89" evidence="4"/>
<dbReference type="GO" id="GO:0031218">
    <property type="term" value="F:arabinogalactan endo-1,4-beta-galactosidase activity"/>
    <property type="evidence" value="ECO:0007669"/>
    <property type="project" value="UniProtKB-EC"/>
</dbReference>